<dbReference type="InterPro" id="IPR035994">
    <property type="entry name" value="Nucleoside_phosphorylase_sf"/>
</dbReference>
<evidence type="ECO:0000313" key="6">
    <source>
        <dbReference type="Proteomes" id="UP000324611"/>
    </source>
</evidence>
<gene>
    <name evidence="5" type="ORF">F0L74_23265</name>
</gene>
<name>A0A5B2VQB8_9BACT</name>
<dbReference type="PANTHER" id="PTHR43691:SF11">
    <property type="entry name" value="FI09636P-RELATED"/>
    <property type="match status" value="1"/>
</dbReference>
<reference evidence="5 6" key="1">
    <citation type="submission" date="2019-09" db="EMBL/GenBank/DDBJ databases">
        <title>Chitinophaga ginsengihumi sp. nov., isolated from soil of ginseng rhizosphere.</title>
        <authorList>
            <person name="Lee J."/>
        </authorList>
    </citation>
    <scope>NUCLEOTIDE SEQUENCE [LARGE SCALE GENOMIC DNA]</scope>
    <source>
        <strain evidence="5 6">BN140078</strain>
    </source>
</reference>
<comment type="catalytic activity">
    <reaction evidence="3">
        <text>uridine + phosphate = alpha-D-ribose 1-phosphate + uracil</text>
        <dbReference type="Rhea" id="RHEA:24388"/>
        <dbReference type="ChEBI" id="CHEBI:16704"/>
        <dbReference type="ChEBI" id="CHEBI:17568"/>
        <dbReference type="ChEBI" id="CHEBI:43474"/>
        <dbReference type="ChEBI" id="CHEBI:57720"/>
        <dbReference type="EC" id="2.4.2.3"/>
    </reaction>
</comment>
<evidence type="ECO:0000256" key="3">
    <source>
        <dbReference type="ARBA" id="ARBA00048447"/>
    </source>
</evidence>
<dbReference type="InterPro" id="IPR000845">
    <property type="entry name" value="Nucleoside_phosphorylase_d"/>
</dbReference>
<dbReference type="Gene3D" id="3.40.50.1580">
    <property type="entry name" value="Nucleoside phosphorylase domain"/>
    <property type="match status" value="1"/>
</dbReference>
<proteinExistence type="predicted"/>
<evidence type="ECO:0000256" key="2">
    <source>
        <dbReference type="ARBA" id="ARBA00021980"/>
    </source>
</evidence>
<dbReference type="SUPFAM" id="SSF53167">
    <property type="entry name" value="Purine and uridine phosphorylases"/>
    <property type="match status" value="1"/>
</dbReference>
<evidence type="ECO:0000313" key="5">
    <source>
        <dbReference type="EMBL" id="KAA2240924.1"/>
    </source>
</evidence>
<dbReference type="GO" id="GO:0005829">
    <property type="term" value="C:cytosol"/>
    <property type="evidence" value="ECO:0007669"/>
    <property type="project" value="TreeGrafter"/>
</dbReference>
<dbReference type="GO" id="GO:0004850">
    <property type="term" value="F:uridine phosphorylase activity"/>
    <property type="evidence" value="ECO:0007669"/>
    <property type="project" value="UniProtKB-EC"/>
</dbReference>
<dbReference type="CDD" id="cd00436">
    <property type="entry name" value="UP_TbUP-like"/>
    <property type="match status" value="1"/>
</dbReference>
<evidence type="ECO:0000256" key="1">
    <source>
        <dbReference type="ARBA" id="ARBA00011888"/>
    </source>
</evidence>
<accession>A0A5B2VQB8</accession>
<protein>
    <recommendedName>
        <fullName evidence="2">Uridine phosphorylase</fullName>
        <ecNumber evidence="1">2.4.2.3</ecNumber>
    </recommendedName>
</protein>
<feature type="domain" description="Nucleoside phosphorylase" evidence="4">
    <location>
        <begin position="34"/>
        <end position="281"/>
    </location>
</feature>
<dbReference type="GO" id="GO:0006152">
    <property type="term" value="P:purine nucleoside catabolic process"/>
    <property type="evidence" value="ECO:0007669"/>
    <property type="project" value="TreeGrafter"/>
</dbReference>
<dbReference type="PANTHER" id="PTHR43691">
    <property type="entry name" value="URIDINE PHOSPHORYLASE"/>
    <property type="match status" value="1"/>
</dbReference>
<dbReference type="EMBL" id="VUOC01000004">
    <property type="protein sequence ID" value="KAA2240924.1"/>
    <property type="molecule type" value="Genomic_DNA"/>
</dbReference>
<organism evidence="5 6">
    <name type="scientific">Chitinophaga agrisoli</name>
    <dbReference type="NCBI Taxonomy" id="2607653"/>
    <lineage>
        <taxon>Bacteria</taxon>
        <taxon>Pseudomonadati</taxon>
        <taxon>Bacteroidota</taxon>
        <taxon>Chitinophagia</taxon>
        <taxon>Chitinophagales</taxon>
        <taxon>Chitinophagaceae</taxon>
        <taxon>Chitinophaga</taxon>
    </lineage>
</organism>
<dbReference type="AlphaFoldDB" id="A0A5B2VQB8"/>
<dbReference type="Pfam" id="PF01048">
    <property type="entry name" value="PNP_UDP_1"/>
    <property type="match status" value="1"/>
</dbReference>
<evidence type="ECO:0000259" key="4">
    <source>
        <dbReference type="Pfam" id="PF01048"/>
    </source>
</evidence>
<keyword evidence="6" id="KW-1185">Reference proteome</keyword>
<dbReference type="EC" id="2.4.2.3" evidence="1"/>
<dbReference type="GO" id="GO:0004731">
    <property type="term" value="F:purine-nucleoside phosphorylase activity"/>
    <property type="evidence" value="ECO:0007669"/>
    <property type="project" value="TreeGrafter"/>
</dbReference>
<reference evidence="5 6" key="2">
    <citation type="submission" date="2019-09" db="EMBL/GenBank/DDBJ databases">
        <authorList>
            <person name="Jin C."/>
        </authorList>
    </citation>
    <scope>NUCLEOTIDE SEQUENCE [LARGE SCALE GENOMIC DNA]</scope>
    <source>
        <strain evidence="5 6">BN140078</strain>
    </source>
</reference>
<dbReference type="Proteomes" id="UP000324611">
    <property type="component" value="Unassembled WGS sequence"/>
</dbReference>
<sequence>MNVTQRIPESEMILNSRGAVYHLDVRPEELAHTIITVGDPDRVQQVSRHFDKVEATFQHREFVTHTGYIGSKRLSVVSTGIGTDNIDIVLNELDALVNIDFNDRTIKQDLTRLQIIRLGTSGALNENIPVDAFVVSSHGLGLDNLLPWYAFENTAEERALLNAFREQVSLQPGSCNPYLVTAAQSLASRFTTGYHAGITVTCPGFYAPQGRALRGRLSHPQLLEQLTAFHHQTDRITNFEMETAGIYGMGRVLDHDCLSISTIVANRIRQEFSKDAGAAIDRMITQSLEIISQL</sequence>
<comment type="caution">
    <text evidence="5">The sequence shown here is derived from an EMBL/GenBank/DDBJ whole genome shotgun (WGS) entry which is preliminary data.</text>
</comment>